<dbReference type="SMART" id="SM00855">
    <property type="entry name" value="PGAM"/>
    <property type="match status" value="1"/>
</dbReference>
<dbReference type="PANTHER" id="PTHR48100">
    <property type="entry name" value="BROAD-SPECIFICITY PHOSPHATASE YOR283W-RELATED"/>
    <property type="match status" value="1"/>
</dbReference>
<dbReference type="InterPro" id="IPR013078">
    <property type="entry name" value="His_Pase_superF_clade-1"/>
</dbReference>
<gene>
    <name evidence="2" type="primary">cobC</name>
    <name evidence="2" type="ORF">C3K47_18090</name>
</gene>
<accession>A0A2S4ZWW6</accession>
<dbReference type="PANTHER" id="PTHR48100:SF59">
    <property type="entry name" value="ADENOSYLCOBALAMIN_ALPHA-RIBAZOLE PHOSPHATASE"/>
    <property type="match status" value="1"/>
</dbReference>
<proteinExistence type="predicted"/>
<organism evidence="2 3">
    <name type="scientific">Solitalea longa</name>
    <dbReference type="NCBI Taxonomy" id="2079460"/>
    <lineage>
        <taxon>Bacteria</taxon>
        <taxon>Pseudomonadati</taxon>
        <taxon>Bacteroidota</taxon>
        <taxon>Sphingobacteriia</taxon>
        <taxon>Sphingobacteriales</taxon>
        <taxon>Sphingobacteriaceae</taxon>
        <taxon>Solitalea</taxon>
    </lineage>
</organism>
<evidence type="ECO:0000256" key="1">
    <source>
        <dbReference type="NCBIfam" id="TIGR03162"/>
    </source>
</evidence>
<dbReference type="SUPFAM" id="SSF53254">
    <property type="entry name" value="Phosphoglycerate mutase-like"/>
    <property type="match status" value="1"/>
</dbReference>
<dbReference type="AlphaFoldDB" id="A0A2S4ZWW6"/>
<evidence type="ECO:0000313" key="3">
    <source>
        <dbReference type="Proteomes" id="UP000236893"/>
    </source>
</evidence>
<dbReference type="RefSeq" id="WP_103790574.1">
    <property type="nucleotide sequence ID" value="NZ_PQVF01000017.1"/>
</dbReference>
<keyword evidence="3" id="KW-1185">Reference proteome</keyword>
<evidence type="ECO:0000313" key="2">
    <source>
        <dbReference type="EMBL" id="POY34864.1"/>
    </source>
</evidence>
<dbReference type="InterPro" id="IPR050275">
    <property type="entry name" value="PGM_Phosphatase"/>
</dbReference>
<comment type="caution">
    <text evidence="2">The sequence shown here is derived from an EMBL/GenBank/DDBJ whole genome shotgun (WGS) entry which is preliminary data.</text>
</comment>
<dbReference type="PIRSF" id="PIRSF000709">
    <property type="entry name" value="6PFK_2-Ptase"/>
    <property type="match status" value="1"/>
</dbReference>
<dbReference type="GO" id="GO:0043755">
    <property type="term" value="F:alpha-ribazole phosphatase activity"/>
    <property type="evidence" value="ECO:0007669"/>
    <property type="project" value="UniProtKB-UniRule"/>
</dbReference>
<dbReference type="CDD" id="cd07067">
    <property type="entry name" value="HP_PGM_like"/>
    <property type="match status" value="1"/>
</dbReference>
<dbReference type="GO" id="GO:0009236">
    <property type="term" value="P:cobalamin biosynthetic process"/>
    <property type="evidence" value="ECO:0007669"/>
    <property type="project" value="UniProtKB-UniRule"/>
</dbReference>
<dbReference type="Pfam" id="PF00300">
    <property type="entry name" value="His_Phos_1"/>
    <property type="match status" value="1"/>
</dbReference>
<dbReference type="Gene3D" id="3.40.50.1240">
    <property type="entry name" value="Phosphoglycerate mutase-like"/>
    <property type="match status" value="1"/>
</dbReference>
<sequence length="188" mass="21673">MDIYLIRHSEVETDKGICYGQSDVDVNANLLNATIEHLIGFLPKQKVVYSSPLKRCALLAESLADEVYFDDYLKEMDFGNWELKAWTEIDKEELDLWMEDFVNVQASGGESFDQLHQRVATFMEEMTNEFEAENVVIISHAGVIRSILCEVLQIPLINAFKLAIDYSSVSKLKYNKGYWSVEFINHKF</sequence>
<protein>
    <recommendedName>
        <fullName evidence="1">Alpha-ribazole phosphatase</fullName>
        <ecNumber evidence="1">3.1.3.73</ecNumber>
    </recommendedName>
</protein>
<dbReference type="InterPro" id="IPR029033">
    <property type="entry name" value="His_PPase_superfam"/>
</dbReference>
<dbReference type="EMBL" id="PQVF01000017">
    <property type="protein sequence ID" value="POY34864.1"/>
    <property type="molecule type" value="Genomic_DNA"/>
</dbReference>
<dbReference type="Proteomes" id="UP000236893">
    <property type="component" value="Unassembled WGS sequence"/>
</dbReference>
<dbReference type="NCBIfam" id="TIGR03162">
    <property type="entry name" value="ribazole_cobC"/>
    <property type="match status" value="1"/>
</dbReference>
<dbReference type="InterPro" id="IPR017578">
    <property type="entry name" value="Ribazole_CobC"/>
</dbReference>
<name>A0A2S4ZWW6_9SPHI</name>
<dbReference type="GO" id="GO:0005737">
    <property type="term" value="C:cytoplasm"/>
    <property type="evidence" value="ECO:0007669"/>
    <property type="project" value="TreeGrafter"/>
</dbReference>
<dbReference type="OrthoDB" id="9782128at2"/>
<reference evidence="2 3" key="1">
    <citation type="submission" date="2018-01" db="EMBL/GenBank/DDBJ databases">
        <authorList>
            <person name="Gaut B.S."/>
            <person name="Morton B.R."/>
            <person name="Clegg M.T."/>
            <person name="Duvall M.R."/>
        </authorList>
    </citation>
    <scope>NUCLEOTIDE SEQUENCE [LARGE SCALE GENOMIC DNA]</scope>
    <source>
        <strain evidence="2 3">HR-AV</strain>
    </source>
</reference>
<dbReference type="EC" id="3.1.3.73" evidence="1"/>